<dbReference type="Gene3D" id="2.40.70.10">
    <property type="entry name" value="Acid Proteases"/>
    <property type="match status" value="2"/>
</dbReference>
<dbReference type="InterPro" id="IPR033121">
    <property type="entry name" value="PEPTIDASE_A1"/>
</dbReference>
<dbReference type="EMBL" id="GDJX01013859">
    <property type="protein sequence ID" value="JAT54077.1"/>
    <property type="molecule type" value="Transcribed_RNA"/>
</dbReference>
<feature type="region of interest" description="Disordered" evidence="3">
    <location>
        <begin position="97"/>
        <end position="135"/>
    </location>
</feature>
<evidence type="ECO:0000256" key="3">
    <source>
        <dbReference type="SAM" id="MobiDB-lite"/>
    </source>
</evidence>
<dbReference type="GO" id="GO:0006508">
    <property type="term" value="P:proteolysis"/>
    <property type="evidence" value="ECO:0007669"/>
    <property type="project" value="InterPro"/>
</dbReference>
<dbReference type="FunFam" id="2.40.70.10:FF:000021">
    <property type="entry name" value="Aspartyl protease AED1"/>
    <property type="match status" value="1"/>
</dbReference>
<feature type="active site" evidence="2">
    <location>
        <position position="166"/>
    </location>
</feature>
<dbReference type="PROSITE" id="PS51767">
    <property type="entry name" value="PEPTIDASE_A1"/>
    <property type="match status" value="1"/>
</dbReference>
<dbReference type="InterPro" id="IPR021109">
    <property type="entry name" value="Peptidase_aspartic_dom_sf"/>
</dbReference>
<evidence type="ECO:0000256" key="2">
    <source>
        <dbReference type="PIRSR" id="PIRSR601461-1"/>
    </source>
</evidence>
<evidence type="ECO:0000259" key="5">
    <source>
        <dbReference type="PROSITE" id="PS51767"/>
    </source>
</evidence>
<dbReference type="PANTHER" id="PTHR13683:SF750">
    <property type="entry name" value="ASPARTYL PROTEASE AED1"/>
    <property type="match status" value="1"/>
</dbReference>
<gene>
    <name evidence="6" type="primary">nep2_1</name>
    <name evidence="6" type="ORF">g.69311</name>
</gene>
<dbReference type="InterPro" id="IPR001461">
    <property type="entry name" value="Aspartic_peptidase_A1"/>
</dbReference>
<feature type="chain" id="PRO_5008900210" evidence="4">
    <location>
        <begin position="31"/>
        <end position="374"/>
    </location>
</feature>
<dbReference type="AlphaFoldDB" id="A0A1D1YHF6"/>
<accession>A0A1D1YHF6</accession>
<feature type="domain" description="Peptidase A1" evidence="5">
    <location>
        <begin position="148"/>
        <end position="374"/>
    </location>
</feature>
<dbReference type="InterPro" id="IPR001969">
    <property type="entry name" value="Aspartic_peptidase_AS"/>
</dbReference>
<sequence length="374" mass="39251">MAMASCLSSFLSYFLFSALLLSSCNPTCDCSHHSPGGDAQSHHVVNVQTLLPSDTCSSSKGWNHTGLKVVHRHGPCSPTKTRRGTPNTTPAQLLLLDESRAESLRRRRRRSPAAAEPQRAVHAEGPRGSMATSSIPARRGSALGTGNYVVTVGLGTPQRALSVVFDTGSDLTWVQCRPCVGSCYQQEEPLFDPGESSSYQNITCGAAECSAIESATGRAPGCSASGCLYGIQYGDNSYSVGFFARETLTLTPSDVFPGFHFGCGQKNAGLFGEAAGLLGLGRDQVSVVSQASGKYGRVFSYCLPSTSSSTGYLTMGAAGGDATTSGAVMFTPMLTDRNLQSFYFLDMVGISVGGRQLQVPATVFQLAGTLIDSG</sequence>
<evidence type="ECO:0000313" key="6">
    <source>
        <dbReference type="EMBL" id="JAT54077.1"/>
    </source>
</evidence>
<evidence type="ECO:0000256" key="1">
    <source>
        <dbReference type="ARBA" id="ARBA00007447"/>
    </source>
</evidence>
<dbReference type="InterPro" id="IPR032861">
    <property type="entry name" value="TAXi_N"/>
</dbReference>
<dbReference type="GO" id="GO:0004190">
    <property type="term" value="F:aspartic-type endopeptidase activity"/>
    <property type="evidence" value="ECO:0007669"/>
    <property type="project" value="InterPro"/>
</dbReference>
<feature type="non-terminal residue" evidence="6">
    <location>
        <position position="374"/>
    </location>
</feature>
<feature type="active site" evidence="2">
    <location>
        <position position="372"/>
    </location>
</feature>
<organism evidence="6">
    <name type="scientific">Anthurium amnicola</name>
    <dbReference type="NCBI Taxonomy" id="1678845"/>
    <lineage>
        <taxon>Eukaryota</taxon>
        <taxon>Viridiplantae</taxon>
        <taxon>Streptophyta</taxon>
        <taxon>Embryophyta</taxon>
        <taxon>Tracheophyta</taxon>
        <taxon>Spermatophyta</taxon>
        <taxon>Magnoliopsida</taxon>
        <taxon>Liliopsida</taxon>
        <taxon>Araceae</taxon>
        <taxon>Pothoideae</taxon>
        <taxon>Potheae</taxon>
        <taxon>Anthurium</taxon>
    </lineage>
</organism>
<comment type="similarity">
    <text evidence="1">Belongs to the peptidase A1 family.</text>
</comment>
<feature type="signal peptide" evidence="4">
    <location>
        <begin position="1"/>
        <end position="30"/>
    </location>
</feature>
<proteinExistence type="inferred from homology"/>
<dbReference type="PROSITE" id="PS00141">
    <property type="entry name" value="ASP_PROTEASE"/>
    <property type="match status" value="1"/>
</dbReference>
<evidence type="ECO:0000256" key="4">
    <source>
        <dbReference type="SAM" id="SignalP"/>
    </source>
</evidence>
<dbReference type="Pfam" id="PF14543">
    <property type="entry name" value="TAXi_N"/>
    <property type="match status" value="1"/>
</dbReference>
<protein>
    <submittedName>
        <fullName evidence="6">Aspartic proteinase nepenthesin-2</fullName>
    </submittedName>
</protein>
<dbReference type="SUPFAM" id="SSF50630">
    <property type="entry name" value="Acid proteases"/>
    <property type="match status" value="1"/>
</dbReference>
<keyword evidence="4" id="KW-0732">Signal</keyword>
<reference evidence="6" key="1">
    <citation type="submission" date="2015-07" db="EMBL/GenBank/DDBJ databases">
        <title>Transcriptome Assembly of Anthurium amnicola.</title>
        <authorList>
            <person name="Suzuki J."/>
        </authorList>
    </citation>
    <scope>NUCLEOTIDE SEQUENCE</scope>
</reference>
<name>A0A1D1YHF6_9ARAE</name>
<dbReference type="PANTHER" id="PTHR13683">
    <property type="entry name" value="ASPARTYL PROTEASES"/>
    <property type="match status" value="1"/>
</dbReference>